<dbReference type="SUPFAM" id="SSF54403">
    <property type="entry name" value="Cystatin/monellin"/>
    <property type="match status" value="1"/>
</dbReference>
<accession>A0A2G9GG38</accession>
<organism evidence="5 6">
    <name type="scientific">Handroanthus impetiginosus</name>
    <dbReference type="NCBI Taxonomy" id="429701"/>
    <lineage>
        <taxon>Eukaryota</taxon>
        <taxon>Viridiplantae</taxon>
        <taxon>Streptophyta</taxon>
        <taxon>Embryophyta</taxon>
        <taxon>Tracheophyta</taxon>
        <taxon>Spermatophyta</taxon>
        <taxon>Magnoliopsida</taxon>
        <taxon>eudicotyledons</taxon>
        <taxon>Gunneridae</taxon>
        <taxon>Pentapetalae</taxon>
        <taxon>asterids</taxon>
        <taxon>lamiids</taxon>
        <taxon>Lamiales</taxon>
        <taxon>Bignoniaceae</taxon>
        <taxon>Crescentiina</taxon>
        <taxon>Tabebuia alliance</taxon>
        <taxon>Handroanthus</taxon>
    </lineage>
</organism>
<dbReference type="OrthoDB" id="2016588at2759"/>
<dbReference type="Pfam" id="PF16845">
    <property type="entry name" value="SQAPI"/>
    <property type="match status" value="1"/>
</dbReference>
<dbReference type="GO" id="GO:0004869">
    <property type="term" value="F:cysteine-type endopeptidase inhibitor activity"/>
    <property type="evidence" value="ECO:0007669"/>
    <property type="project" value="UniProtKB-KW"/>
</dbReference>
<dbReference type="PANTHER" id="PTHR47364:SF2">
    <property type="entry name" value="CYSTEINE PROTEINASE INHIBITOR 5"/>
    <property type="match status" value="1"/>
</dbReference>
<gene>
    <name evidence="5" type="ORF">CDL12_23211</name>
</gene>
<dbReference type="Gene3D" id="3.10.450.10">
    <property type="match status" value="1"/>
</dbReference>
<dbReference type="InterPro" id="IPR000010">
    <property type="entry name" value="Cystatin_dom"/>
</dbReference>
<evidence type="ECO:0000256" key="2">
    <source>
        <dbReference type="ARBA" id="ARBA00022704"/>
    </source>
</evidence>
<evidence type="ECO:0000313" key="6">
    <source>
        <dbReference type="Proteomes" id="UP000231279"/>
    </source>
</evidence>
<reference evidence="6" key="1">
    <citation type="journal article" date="2018" name="Gigascience">
        <title>Genome assembly of the Pink Ipe (Handroanthus impetiginosus, Bignoniaceae), a highly valued, ecologically keystone Neotropical timber forest tree.</title>
        <authorList>
            <person name="Silva-Junior O.B."/>
            <person name="Grattapaglia D."/>
            <person name="Novaes E."/>
            <person name="Collevatti R.G."/>
        </authorList>
    </citation>
    <scope>NUCLEOTIDE SEQUENCE [LARGE SCALE GENOMIC DNA]</scope>
    <source>
        <strain evidence="6">cv. UFG-1</strain>
    </source>
</reference>
<feature type="domain" description="Cystatin" evidence="4">
    <location>
        <begin position="42"/>
        <end position="122"/>
    </location>
</feature>
<evidence type="ECO:0000256" key="3">
    <source>
        <dbReference type="SAM" id="SignalP"/>
    </source>
</evidence>
<dbReference type="CDD" id="cd00042">
    <property type="entry name" value="CY"/>
    <property type="match status" value="1"/>
</dbReference>
<keyword evidence="3" id="KW-0732">Signal</keyword>
<evidence type="ECO:0000259" key="4">
    <source>
        <dbReference type="Pfam" id="PF16845"/>
    </source>
</evidence>
<dbReference type="AlphaFoldDB" id="A0A2G9GG38"/>
<comment type="caution">
    <text evidence="5">The sequence shown here is derived from an EMBL/GenBank/DDBJ whole genome shotgun (WGS) entry which is preliminary data.</text>
</comment>
<dbReference type="PANTHER" id="PTHR47364">
    <property type="entry name" value="CYSTEINE PROTEINASE INHIBITOR 5"/>
    <property type="match status" value="1"/>
</dbReference>
<evidence type="ECO:0000313" key="5">
    <source>
        <dbReference type="EMBL" id="PIN04251.1"/>
    </source>
</evidence>
<dbReference type="InterPro" id="IPR046350">
    <property type="entry name" value="Cystatin_sf"/>
</dbReference>
<protein>
    <recommendedName>
        <fullName evidence="4">Cystatin domain-containing protein</fullName>
    </recommendedName>
</protein>
<sequence length="127" mass="14334">MAFRKCPPPVFIILCLLVNQYSTASATTDGQNLLHFSRWRPIADLKDPKVLEISGFAVSEHNKLAKTNLKLQSVINGNMRVLGGRNYRLVISAVDGDVQNNYLALVYEKTWQHFKILTSFRKIATLA</sequence>
<name>A0A2G9GG38_9LAMI</name>
<feature type="signal peptide" evidence="3">
    <location>
        <begin position="1"/>
        <end position="26"/>
    </location>
</feature>
<keyword evidence="1" id="KW-0646">Protease inhibitor</keyword>
<dbReference type="STRING" id="429701.A0A2G9GG38"/>
<keyword evidence="6" id="KW-1185">Reference proteome</keyword>
<evidence type="ECO:0000256" key="1">
    <source>
        <dbReference type="ARBA" id="ARBA00022690"/>
    </source>
</evidence>
<feature type="chain" id="PRO_5018582970" description="Cystatin domain-containing protein" evidence="3">
    <location>
        <begin position="27"/>
        <end position="127"/>
    </location>
</feature>
<dbReference type="Proteomes" id="UP000231279">
    <property type="component" value="Unassembled WGS sequence"/>
</dbReference>
<proteinExistence type="predicted"/>
<keyword evidence="2" id="KW-0789">Thiol protease inhibitor</keyword>
<dbReference type="EMBL" id="NKXS01005228">
    <property type="protein sequence ID" value="PIN04251.1"/>
    <property type="molecule type" value="Genomic_DNA"/>
</dbReference>